<dbReference type="Proteomes" id="UP001396334">
    <property type="component" value="Unassembled WGS sequence"/>
</dbReference>
<evidence type="ECO:0000313" key="3">
    <source>
        <dbReference type="Proteomes" id="UP001396334"/>
    </source>
</evidence>
<name>A0ABR2TMT8_9ROSI</name>
<protein>
    <submittedName>
        <fullName evidence="2">Uncharacterized protein</fullName>
    </submittedName>
</protein>
<feature type="compositionally biased region" description="Basic and acidic residues" evidence="1">
    <location>
        <begin position="7"/>
        <end position="29"/>
    </location>
</feature>
<evidence type="ECO:0000313" key="2">
    <source>
        <dbReference type="EMBL" id="KAK9038793.1"/>
    </source>
</evidence>
<gene>
    <name evidence="2" type="ORF">V6N11_023646</name>
</gene>
<dbReference type="EMBL" id="JBBPBN010000005">
    <property type="protein sequence ID" value="KAK9038793.1"/>
    <property type="molecule type" value="Genomic_DNA"/>
</dbReference>
<proteinExistence type="predicted"/>
<feature type="region of interest" description="Disordered" evidence="1">
    <location>
        <begin position="1"/>
        <end position="39"/>
    </location>
</feature>
<accession>A0ABR2TMT8</accession>
<reference evidence="2 3" key="1">
    <citation type="journal article" date="2024" name="G3 (Bethesda)">
        <title>Genome assembly of Hibiscus sabdariffa L. provides insights into metabolisms of medicinal natural products.</title>
        <authorList>
            <person name="Kim T."/>
        </authorList>
    </citation>
    <scope>NUCLEOTIDE SEQUENCE [LARGE SCALE GENOMIC DNA]</scope>
    <source>
        <strain evidence="2">TK-2024</strain>
        <tissue evidence="2">Old leaves</tissue>
    </source>
</reference>
<keyword evidence="3" id="KW-1185">Reference proteome</keyword>
<organism evidence="2 3">
    <name type="scientific">Hibiscus sabdariffa</name>
    <name type="common">roselle</name>
    <dbReference type="NCBI Taxonomy" id="183260"/>
    <lineage>
        <taxon>Eukaryota</taxon>
        <taxon>Viridiplantae</taxon>
        <taxon>Streptophyta</taxon>
        <taxon>Embryophyta</taxon>
        <taxon>Tracheophyta</taxon>
        <taxon>Spermatophyta</taxon>
        <taxon>Magnoliopsida</taxon>
        <taxon>eudicotyledons</taxon>
        <taxon>Gunneridae</taxon>
        <taxon>Pentapetalae</taxon>
        <taxon>rosids</taxon>
        <taxon>malvids</taxon>
        <taxon>Malvales</taxon>
        <taxon>Malvaceae</taxon>
        <taxon>Malvoideae</taxon>
        <taxon>Hibiscus</taxon>
    </lineage>
</organism>
<sequence>MKTAYLADHHHRGDVNDPFLETDRRETAKQEAAANEGTSNQILNHQLRISSNIFKASSAIPWKLNAPSIAFKHFKSGLYSLRRSSHLASALLGQLNAPLRTKLSILYPIFDTLQPTI</sequence>
<comment type="caution">
    <text evidence="2">The sequence shown here is derived from an EMBL/GenBank/DDBJ whole genome shotgun (WGS) entry which is preliminary data.</text>
</comment>
<evidence type="ECO:0000256" key="1">
    <source>
        <dbReference type="SAM" id="MobiDB-lite"/>
    </source>
</evidence>